<feature type="transmembrane region" description="Helical" evidence="10">
    <location>
        <begin position="93"/>
        <end position="114"/>
    </location>
</feature>
<keyword evidence="9 10" id="KW-0472">Membrane</keyword>
<evidence type="ECO:0000313" key="12">
    <source>
        <dbReference type="Proteomes" id="UP001187531"/>
    </source>
</evidence>
<name>A0AA88LGN8_ARTSF</name>
<evidence type="ECO:0000256" key="8">
    <source>
        <dbReference type="ARBA" id="ARBA00022989"/>
    </source>
</evidence>
<evidence type="ECO:0000313" key="11">
    <source>
        <dbReference type="EMBL" id="KAK2726179.1"/>
    </source>
</evidence>
<keyword evidence="8 10" id="KW-1133">Transmembrane helix</keyword>
<gene>
    <name evidence="11" type="ORF">QYM36_000581</name>
</gene>
<dbReference type="Proteomes" id="UP001187531">
    <property type="component" value="Unassembled WGS sequence"/>
</dbReference>
<feature type="transmembrane region" description="Helical" evidence="10">
    <location>
        <begin position="323"/>
        <end position="341"/>
    </location>
</feature>
<accession>A0AA88LGN8</accession>
<evidence type="ECO:0000256" key="10">
    <source>
        <dbReference type="RuleBase" id="RU363110"/>
    </source>
</evidence>
<dbReference type="AlphaFoldDB" id="A0AA88LGN8"/>
<evidence type="ECO:0000256" key="9">
    <source>
        <dbReference type="ARBA" id="ARBA00023136"/>
    </source>
</evidence>
<comment type="similarity">
    <text evidence="3 10">Belongs to the ALG6/ALG8 glucosyltransferase family.</text>
</comment>
<keyword evidence="5 10" id="KW-0808">Transferase</keyword>
<feature type="transmembrane region" description="Helical" evidence="10">
    <location>
        <begin position="126"/>
        <end position="144"/>
    </location>
</feature>
<proteinExistence type="inferred from homology"/>
<keyword evidence="7 10" id="KW-0256">Endoplasmic reticulum</keyword>
<protein>
    <recommendedName>
        <fullName evidence="10">Alpha-1,3-glucosyltransferase</fullName>
        <ecNumber evidence="10">2.4.1.-</ecNumber>
    </recommendedName>
</protein>
<dbReference type="InterPro" id="IPR004856">
    <property type="entry name" value="Glyco_trans_ALG6/ALG8"/>
</dbReference>
<evidence type="ECO:0000256" key="2">
    <source>
        <dbReference type="ARBA" id="ARBA00004922"/>
    </source>
</evidence>
<comment type="caution">
    <text evidence="11">The sequence shown here is derived from an EMBL/GenBank/DDBJ whole genome shotgun (WGS) entry which is preliminary data.</text>
</comment>
<dbReference type="EMBL" id="JAVRJZ010000002">
    <property type="protein sequence ID" value="KAK2726179.1"/>
    <property type="molecule type" value="Genomic_DNA"/>
</dbReference>
<evidence type="ECO:0000256" key="7">
    <source>
        <dbReference type="ARBA" id="ARBA00022824"/>
    </source>
</evidence>
<dbReference type="GO" id="GO:0005789">
    <property type="term" value="C:endoplasmic reticulum membrane"/>
    <property type="evidence" value="ECO:0007669"/>
    <property type="project" value="UniProtKB-SubCell"/>
</dbReference>
<comment type="pathway">
    <text evidence="2 10">Protein modification; protein glycosylation.</text>
</comment>
<dbReference type="GO" id="GO:0006487">
    <property type="term" value="P:protein N-linked glycosylation"/>
    <property type="evidence" value="ECO:0007669"/>
    <property type="project" value="TreeGrafter"/>
</dbReference>
<dbReference type="PANTHER" id="PTHR12413">
    <property type="entry name" value="DOLICHYL GLYCOSYLTRANSFERASE"/>
    <property type="match status" value="1"/>
</dbReference>
<dbReference type="Pfam" id="PF03155">
    <property type="entry name" value="Alg6_Alg8"/>
    <property type="match status" value="1"/>
</dbReference>
<reference evidence="11" key="1">
    <citation type="submission" date="2023-07" db="EMBL/GenBank/DDBJ databases">
        <title>Chromosome-level genome assembly of Artemia franciscana.</title>
        <authorList>
            <person name="Jo E."/>
        </authorList>
    </citation>
    <scope>NUCLEOTIDE SEQUENCE</scope>
    <source>
        <tissue evidence="11">Whole body</tissue>
    </source>
</reference>
<dbReference type="EC" id="2.4.1.-" evidence="10"/>
<keyword evidence="12" id="KW-1185">Reference proteome</keyword>
<dbReference type="PANTHER" id="PTHR12413:SF2">
    <property type="entry name" value="DOLICHYL PYROPHOSPHATE GLC1MAN9GLCNAC2 ALPHA-1,3-GLUCOSYLTRANSFERASE-RELATED"/>
    <property type="match status" value="1"/>
</dbReference>
<evidence type="ECO:0000256" key="5">
    <source>
        <dbReference type="ARBA" id="ARBA00022679"/>
    </source>
</evidence>
<sequence>MFKSLRYCKDEFTTCFSTDFQVHRNWLAITKSLPLEKWYYDNTSVWTLDYPPFFAWLEYILSQLAVVIDPEMVKLNNIDYKSEAAIIFQRSSVILLDFVYYYGAYLVCSSFMPVDTRTAKLSSTNVIAFILLASNPGLLMVDHIHFQYNGFLSGLLFISIAHIRQGNFLASAFWFAVLLNFKHIYLYVAPAYFVFLLVAYCGTEDLYNLVKRILHLGGIVLSVFAVSFAPFADHVLQVLSRLFPFQRGLCHAYWAPNLWAIYNVLDKALVTIGEDMLVPPKLNVTKASMTGGLVQQFEHTLLPDITPKTTFVLTSEVSRMKLASLYTSAFVVVFVYLYCYLIQHVRGAEIPEFRKFNVKPSFVFPNEESIGYVSLKDYDYLYYSTITKDIT</sequence>
<dbReference type="GO" id="GO:0042283">
    <property type="term" value="F:dolichyl pyrophosphate Glc1Man9GlcNAc2 alpha-1,3-glucosyltransferase activity"/>
    <property type="evidence" value="ECO:0007669"/>
    <property type="project" value="TreeGrafter"/>
</dbReference>
<comment type="caution">
    <text evidence="10">Lacks conserved residue(s) required for the propagation of feature annotation.</text>
</comment>
<organism evidence="11 12">
    <name type="scientific">Artemia franciscana</name>
    <name type="common">Brine shrimp</name>
    <name type="synonym">Artemia sanfranciscana</name>
    <dbReference type="NCBI Taxonomy" id="6661"/>
    <lineage>
        <taxon>Eukaryota</taxon>
        <taxon>Metazoa</taxon>
        <taxon>Ecdysozoa</taxon>
        <taxon>Arthropoda</taxon>
        <taxon>Crustacea</taxon>
        <taxon>Branchiopoda</taxon>
        <taxon>Anostraca</taxon>
        <taxon>Artemiidae</taxon>
        <taxon>Artemia</taxon>
    </lineage>
</organism>
<evidence type="ECO:0000256" key="6">
    <source>
        <dbReference type="ARBA" id="ARBA00022692"/>
    </source>
</evidence>
<evidence type="ECO:0000256" key="3">
    <source>
        <dbReference type="ARBA" id="ARBA00008715"/>
    </source>
</evidence>
<comment type="subcellular location">
    <subcellularLocation>
        <location evidence="1 10">Endoplasmic reticulum membrane</location>
        <topology evidence="1 10">Multi-pass membrane protein</topology>
    </subcellularLocation>
</comment>
<evidence type="ECO:0000256" key="4">
    <source>
        <dbReference type="ARBA" id="ARBA00022676"/>
    </source>
</evidence>
<evidence type="ECO:0000256" key="1">
    <source>
        <dbReference type="ARBA" id="ARBA00004477"/>
    </source>
</evidence>
<feature type="transmembrane region" description="Helical" evidence="10">
    <location>
        <begin position="213"/>
        <end position="232"/>
    </location>
</feature>
<feature type="transmembrane region" description="Helical" evidence="10">
    <location>
        <begin position="151"/>
        <end position="178"/>
    </location>
</feature>
<keyword evidence="4 10" id="KW-0328">Glycosyltransferase</keyword>
<feature type="transmembrane region" description="Helical" evidence="10">
    <location>
        <begin position="184"/>
        <end position="201"/>
    </location>
</feature>
<keyword evidence="6 10" id="KW-0812">Transmembrane</keyword>